<protein>
    <submittedName>
        <fullName evidence="2">Uncharacterized protein</fullName>
    </submittedName>
</protein>
<dbReference type="STRING" id="1437610.BREU_1335"/>
<reference evidence="2 3" key="1">
    <citation type="submission" date="2014-03" db="EMBL/GenBank/DDBJ databases">
        <title>Genomics of Bifidobacteria.</title>
        <authorList>
            <person name="Ventura M."/>
            <person name="Milani C."/>
            <person name="Lugli G.A."/>
        </authorList>
    </citation>
    <scope>NUCLEOTIDE SEQUENCE [LARGE SCALE GENOMIC DNA]</scope>
    <source>
        <strain evidence="2 3">DSM 23975</strain>
    </source>
</reference>
<evidence type="ECO:0000313" key="2">
    <source>
        <dbReference type="EMBL" id="KFI86167.1"/>
    </source>
</evidence>
<dbReference type="OrthoDB" id="3238607at2"/>
<feature type="compositionally biased region" description="Low complexity" evidence="1">
    <location>
        <begin position="49"/>
        <end position="63"/>
    </location>
</feature>
<keyword evidence="3" id="KW-1185">Reference proteome</keyword>
<evidence type="ECO:0000313" key="3">
    <source>
        <dbReference type="Proteomes" id="UP000028984"/>
    </source>
</evidence>
<proteinExistence type="predicted"/>
<accession>A0A087CSB7</accession>
<feature type="region of interest" description="Disordered" evidence="1">
    <location>
        <begin position="36"/>
        <end position="63"/>
    </location>
</feature>
<sequence>MADDTKGIDPDGIDPDDAHFSDEELEAALAGFEKEFSDDAASDGKSSDQDGASSDSSVDSSTDDVANAVNEAMADVVDPSVGFDNELAGLLGNKAKIALIVTRVASAELLAAFCQLSDISAECIGSNQGAVAVLKNLDGDGPEAAAKDLTTVVSGMAVVLAVNRADKLEATMYMQGDAGQTFAPPVLFNSTPRFVEDLMLGIVTLVQLKSQGFEVVNSADLNHDQAMDILARHTRQGRAGRGSRIE</sequence>
<dbReference type="EMBL" id="JGZK01000005">
    <property type="protein sequence ID" value="KFI86167.1"/>
    <property type="molecule type" value="Genomic_DNA"/>
</dbReference>
<organism evidence="2 3">
    <name type="scientific">Bifidobacterium reuteri DSM 23975</name>
    <dbReference type="NCBI Taxonomy" id="1437610"/>
    <lineage>
        <taxon>Bacteria</taxon>
        <taxon>Bacillati</taxon>
        <taxon>Actinomycetota</taxon>
        <taxon>Actinomycetes</taxon>
        <taxon>Bifidobacteriales</taxon>
        <taxon>Bifidobacteriaceae</taxon>
        <taxon>Bifidobacterium</taxon>
    </lineage>
</organism>
<evidence type="ECO:0000256" key="1">
    <source>
        <dbReference type="SAM" id="MobiDB-lite"/>
    </source>
</evidence>
<comment type="caution">
    <text evidence="2">The sequence shown here is derived from an EMBL/GenBank/DDBJ whole genome shotgun (WGS) entry which is preliminary data.</text>
</comment>
<dbReference type="eggNOG" id="ENOG5033E2Y">
    <property type="taxonomic scope" value="Bacteria"/>
</dbReference>
<dbReference type="AlphaFoldDB" id="A0A087CSB7"/>
<dbReference type="Proteomes" id="UP000028984">
    <property type="component" value="Unassembled WGS sequence"/>
</dbReference>
<name>A0A087CSB7_9BIFI</name>
<feature type="region of interest" description="Disordered" evidence="1">
    <location>
        <begin position="1"/>
        <end position="24"/>
    </location>
</feature>
<gene>
    <name evidence="2" type="ORF">BREU_1335</name>
</gene>